<protein>
    <submittedName>
        <fullName evidence="2">Dienelactone hydrolase</fullName>
    </submittedName>
</protein>
<evidence type="ECO:0000313" key="2">
    <source>
        <dbReference type="EMBL" id="BAY15311.1"/>
    </source>
</evidence>
<dbReference type="GO" id="GO:0016787">
    <property type="term" value="F:hydrolase activity"/>
    <property type="evidence" value="ECO:0007669"/>
    <property type="project" value="UniProtKB-KW"/>
</dbReference>
<proteinExistence type="predicted"/>
<feature type="domain" description="Dienelactone hydrolase" evidence="1">
    <location>
        <begin position="17"/>
        <end position="236"/>
    </location>
</feature>
<dbReference type="PANTHER" id="PTHR46623:SF6">
    <property type="entry name" value="ALPHA_BETA-HYDROLASES SUPERFAMILY PROTEIN"/>
    <property type="match status" value="1"/>
</dbReference>
<keyword evidence="2" id="KW-0378">Hydrolase</keyword>
<dbReference type="OrthoDB" id="9787933at2"/>
<dbReference type="AlphaFoldDB" id="A0A1Z4GCS4"/>
<reference evidence="2 3" key="1">
    <citation type="submission" date="2017-06" db="EMBL/GenBank/DDBJ databases">
        <title>Genome sequencing of cyanobaciteial culture collection at National Institute for Environmental Studies (NIES).</title>
        <authorList>
            <person name="Hirose Y."/>
            <person name="Shimura Y."/>
            <person name="Fujisawa T."/>
            <person name="Nakamura Y."/>
            <person name="Kawachi M."/>
        </authorList>
    </citation>
    <scope>NUCLEOTIDE SEQUENCE [LARGE SCALE GENOMIC DNA]</scope>
    <source>
        <strain evidence="2 3">NIES-21</strain>
    </source>
</reference>
<dbReference type="Proteomes" id="UP000218287">
    <property type="component" value="Chromosome"/>
</dbReference>
<name>A0A1Z4GCS4_9CYAN</name>
<dbReference type="InterPro" id="IPR002925">
    <property type="entry name" value="Dienelactn_hydro"/>
</dbReference>
<keyword evidence="3" id="KW-1185">Reference proteome</keyword>
<dbReference type="EMBL" id="AP018174">
    <property type="protein sequence ID" value="BAY15311.1"/>
    <property type="molecule type" value="Genomic_DNA"/>
</dbReference>
<accession>A0A1Z4GCS4</accession>
<evidence type="ECO:0000313" key="3">
    <source>
        <dbReference type="Proteomes" id="UP000218287"/>
    </source>
</evidence>
<organism evidence="2 3">
    <name type="scientific">Anabaenopsis circularis NIES-21</name>
    <dbReference type="NCBI Taxonomy" id="1085406"/>
    <lineage>
        <taxon>Bacteria</taxon>
        <taxon>Bacillati</taxon>
        <taxon>Cyanobacteriota</taxon>
        <taxon>Cyanophyceae</taxon>
        <taxon>Nostocales</taxon>
        <taxon>Nodulariaceae</taxon>
        <taxon>Anabaenopsis</taxon>
    </lineage>
</organism>
<dbReference type="SUPFAM" id="SSF53474">
    <property type="entry name" value="alpha/beta-Hydrolases"/>
    <property type="match status" value="1"/>
</dbReference>
<dbReference type="InterPro" id="IPR029058">
    <property type="entry name" value="AB_hydrolase_fold"/>
</dbReference>
<dbReference type="Gene3D" id="3.40.50.1820">
    <property type="entry name" value="alpha/beta hydrolase"/>
    <property type="match status" value="1"/>
</dbReference>
<dbReference type="Pfam" id="PF01738">
    <property type="entry name" value="DLH"/>
    <property type="match status" value="1"/>
</dbReference>
<dbReference type="PANTHER" id="PTHR46623">
    <property type="entry name" value="CARBOXYMETHYLENEBUTENOLIDASE-RELATED"/>
    <property type="match status" value="1"/>
</dbReference>
<gene>
    <name evidence="2" type="ORF">NIES21_11270</name>
</gene>
<sequence length="240" mass="27045">MKIAQTEVLISTLSGQMPAVLITPDQPGRKPAVLLLMEAFGVTTHIQNVAVRIAHQGYEVLIPDLYYRELPNNKFGYDELEQAMAMMWRLDFGQPLEDDIRAALMYLKSLPNVDADRIGVTGFCLGGGLTFFTACKLSNQIAAAAPFYGMVLDEWIEAVEDITVPVYLFFGGQDIFISRDRIQQINTRFQGLGKDYHLKVYPDAGHGFFCDERSDYNRTAAEDAWQELIGFFKQHLHPGK</sequence>
<evidence type="ECO:0000259" key="1">
    <source>
        <dbReference type="Pfam" id="PF01738"/>
    </source>
</evidence>
<dbReference type="InterPro" id="IPR051049">
    <property type="entry name" value="Dienelactone_hydrolase-like"/>
</dbReference>